<dbReference type="EMBL" id="FKIF01000003">
    <property type="protein sequence ID" value="SAI68049.1"/>
    <property type="molecule type" value="Genomic_DNA"/>
</dbReference>
<organism evidence="1 2">
    <name type="scientific">Bordetella ansorpii</name>
    <dbReference type="NCBI Taxonomy" id="288768"/>
    <lineage>
        <taxon>Bacteria</taxon>
        <taxon>Pseudomonadati</taxon>
        <taxon>Pseudomonadota</taxon>
        <taxon>Betaproteobacteria</taxon>
        <taxon>Burkholderiales</taxon>
        <taxon>Alcaligenaceae</taxon>
        <taxon>Bordetella</taxon>
    </lineage>
</organism>
<dbReference type="STRING" id="288768.SAMEA3906486_01809"/>
<keyword evidence="2" id="KW-1185">Reference proteome</keyword>
<evidence type="ECO:0000313" key="1">
    <source>
        <dbReference type="EMBL" id="SAI68049.1"/>
    </source>
</evidence>
<dbReference type="OrthoDB" id="281728at2"/>
<protein>
    <recommendedName>
        <fullName evidence="3">Integron gene cassette protein</fullName>
    </recommendedName>
</protein>
<evidence type="ECO:0008006" key="3">
    <source>
        <dbReference type="Google" id="ProtNLM"/>
    </source>
</evidence>
<dbReference type="RefSeq" id="WP_066126443.1">
    <property type="nucleotide sequence ID" value="NZ_FKIF01000003.1"/>
</dbReference>
<sequence>MTLQQRDGYSYGTTRDDLRWVISDFAEDNGYAADQCASSTCACGQQVFLLETNEAEGVAQRTCCACGAIHLMGDSAEYAGDHVPLDSHVCICEQGRFEIESAVALYSESNDVRWLYIGCRCSDCSLVGVFASWKCEGGDADAFLANV</sequence>
<gene>
    <name evidence="1" type="ORF">SAMEA3906486_01809</name>
</gene>
<accession>A0A157SCF0</accession>
<evidence type="ECO:0000313" key="2">
    <source>
        <dbReference type="Proteomes" id="UP000076848"/>
    </source>
</evidence>
<name>A0A157SCF0_9BORD</name>
<proteinExistence type="predicted"/>
<dbReference type="AlphaFoldDB" id="A0A157SCF0"/>
<reference evidence="1 2" key="1">
    <citation type="submission" date="2016-04" db="EMBL/GenBank/DDBJ databases">
        <authorList>
            <consortium name="Pathogen Informatics"/>
        </authorList>
    </citation>
    <scope>NUCLEOTIDE SEQUENCE [LARGE SCALE GENOMIC DNA]</scope>
    <source>
        <strain evidence="1 2">H050680373</strain>
    </source>
</reference>
<dbReference type="Proteomes" id="UP000076848">
    <property type="component" value="Unassembled WGS sequence"/>
</dbReference>